<dbReference type="AlphaFoldDB" id="A0A1D9NYV0"/>
<evidence type="ECO:0000313" key="2">
    <source>
        <dbReference type="Proteomes" id="UP000179284"/>
    </source>
</evidence>
<keyword evidence="2" id="KW-1185">Reference proteome</keyword>
<organism evidence="1 2">
    <name type="scientific">Butyrivibrio hungatei</name>
    <dbReference type="NCBI Taxonomy" id="185008"/>
    <lineage>
        <taxon>Bacteria</taxon>
        <taxon>Bacillati</taxon>
        <taxon>Bacillota</taxon>
        <taxon>Clostridia</taxon>
        <taxon>Lachnospirales</taxon>
        <taxon>Lachnospiraceae</taxon>
        <taxon>Butyrivibrio</taxon>
    </lineage>
</organism>
<sequence>MFSDELWAERTRLERVLRQIDIDIESAPPGTLRIGGVKKKPVLYYRKNPSERFGTYIKKSNLDTARKLAQKNYAQKCKLNLAPKLDLIDALIKDYDYNSLLSVQKSLPEIRQKLITPYTLSDDEYVKRWLDTPYDQNTDYPESLIFKTANGELVRSKSEVIIADTLLRLGIPYKYEMPFYYTKNQSFRTDFTALNVKKRKTVYIEHCGRMHKENYRDSFFYKLKKYSSAGLVLGKDIIFTFEDEDHPFDVSVYEKTFRDLLLKG</sequence>
<dbReference type="OrthoDB" id="243939at2"/>
<gene>
    <name evidence="1" type="ORF">bhn_I0398</name>
</gene>
<dbReference type="Proteomes" id="UP000179284">
    <property type="component" value="Chromosome I"/>
</dbReference>
<evidence type="ECO:0000313" key="1">
    <source>
        <dbReference type="EMBL" id="AOZ95432.1"/>
    </source>
</evidence>
<proteinExistence type="predicted"/>
<dbReference type="RefSeq" id="WP_071175206.1">
    <property type="nucleotide sequence ID" value="NZ_CP017831.1"/>
</dbReference>
<dbReference type="KEGG" id="bhu:bhn_I0398"/>
<name>A0A1D9NYV0_9FIRM</name>
<protein>
    <submittedName>
        <fullName evidence="1">Uncharacterized protein</fullName>
    </submittedName>
</protein>
<reference evidence="2" key="1">
    <citation type="submission" date="2016-10" db="EMBL/GenBank/DDBJ databases">
        <title>The complete genome sequence of the rumen bacterium Butyrivibrio hungatei MB2003.</title>
        <authorList>
            <person name="Palevich N."/>
            <person name="Kelly W.J."/>
            <person name="Leahy S.C."/>
            <person name="Altermann E."/>
            <person name="Rakonjac J."/>
            <person name="Attwood G.T."/>
        </authorList>
    </citation>
    <scope>NUCLEOTIDE SEQUENCE [LARGE SCALE GENOMIC DNA]</scope>
    <source>
        <strain evidence="2">MB2003</strain>
    </source>
</reference>
<dbReference type="EMBL" id="CP017831">
    <property type="protein sequence ID" value="AOZ95432.1"/>
    <property type="molecule type" value="Genomic_DNA"/>
</dbReference>
<accession>A0A1D9NYV0</accession>